<dbReference type="InterPro" id="IPR013424">
    <property type="entry name" value="Ice-binding_C"/>
</dbReference>
<protein>
    <submittedName>
        <fullName evidence="3">PEP-CTERM protein-sorting domain-containing protein</fullName>
    </submittedName>
</protein>
<dbReference type="Proteomes" id="UP000199533">
    <property type="component" value="Unassembled WGS sequence"/>
</dbReference>
<dbReference type="Pfam" id="PF07589">
    <property type="entry name" value="PEP-CTERM"/>
    <property type="match status" value="1"/>
</dbReference>
<evidence type="ECO:0000313" key="3">
    <source>
        <dbReference type="EMBL" id="SFK54952.1"/>
    </source>
</evidence>
<dbReference type="STRING" id="52441.SAMN05216302_10095"/>
<sequence length="251" mass="25971">MKITTKSALAAIPLLMSSTFASAVLVDSELSLVIDVSGSVSSSEYNLMMDGYANAFRDSTVQNNILNGGTNGAIAVNAIFFASSAYTTSLDSYTLLNSAASINAFADILDNFTRPGSGGTVISSGMNKSLATLLGDNGFESTNLIMDVSGDGTSSVSPTQAARDAAQVAGVTVNGITIGSSSINTFYNNNVITSNGFSIHATDFADFENGVKQKLRIETQNPNQIPEPASLALVVMGLVTIAGLRRRGGAR</sequence>
<dbReference type="OrthoDB" id="8545292at2"/>
<dbReference type="InterPro" id="IPR002035">
    <property type="entry name" value="VWF_A"/>
</dbReference>
<dbReference type="InterPro" id="IPR010607">
    <property type="entry name" value="DUF1194"/>
</dbReference>
<dbReference type="PROSITE" id="PS50234">
    <property type="entry name" value="VWFA"/>
    <property type="match status" value="1"/>
</dbReference>
<proteinExistence type="predicted"/>
<evidence type="ECO:0000256" key="1">
    <source>
        <dbReference type="SAM" id="SignalP"/>
    </source>
</evidence>
<dbReference type="InterPro" id="IPR036465">
    <property type="entry name" value="vWFA_dom_sf"/>
</dbReference>
<keyword evidence="4" id="KW-1185">Reference proteome</keyword>
<dbReference type="NCBIfam" id="TIGR02595">
    <property type="entry name" value="PEP_CTERM"/>
    <property type="match status" value="1"/>
</dbReference>
<keyword evidence="1" id="KW-0732">Signal</keyword>
<name>A0A1I4AET3_9PROT</name>
<dbReference type="RefSeq" id="WP_090698565.1">
    <property type="nucleotide sequence ID" value="NZ_FOSP01000009.1"/>
</dbReference>
<dbReference type="Pfam" id="PF06707">
    <property type="entry name" value="DUF1194"/>
    <property type="match status" value="1"/>
</dbReference>
<evidence type="ECO:0000259" key="2">
    <source>
        <dbReference type="PROSITE" id="PS50234"/>
    </source>
</evidence>
<feature type="domain" description="VWFA" evidence="2">
    <location>
        <begin position="29"/>
        <end position="215"/>
    </location>
</feature>
<gene>
    <name evidence="3" type="ORF">SAMN05216302_10095</name>
</gene>
<evidence type="ECO:0000313" key="4">
    <source>
        <dbReference type="Proteomes" id="UP000199533"/>
    </source>
</evidence>
<dbReference type="CDD" id="cd00198">
    <property type="entry name" value="vWFA"/>
    <property type="match status" value="1"/>
</dbReference>
<reference evidence="4" key="1">
    <citation type="submission" date="2016-10" db="EMBL/GenBank/DDBJ databases">
        <authorList>
            <person name="Varghese N."/>
            <person name="Submissions S."/>
        </authorList>
    </citation>
    <scope>NUCLEOTIDE SEQUENCE [LARGE SCALE GENOMIC DNA]</scope>
    <source>
        <strain evidence="4">Nm69</strain>
    </source>
</reference>
<feature type="signal peptide" evidence="1">
    <location>
        <begin position="1"/>
        <end position="23"/>
    </location>
</feature>
<dbReference type="Gene3D" id="3.40.50.410">
    <property type="entry name" value="von Willebrand factor, type A domain"/>
    <property type="match status" value="1"/>
</dbReference>
<feature type="chain" id="PRO_5011704882" evidence="1">
    <location>
        <begin position="24"/>
        <end position="251"/>
    </location>
</feature>
<accession>A0A1I4AET3</accession>
<dbReference type="SUPFAM" id="SSF53300">
    <property type="entry name" value="vWA-like"/>
    <property type="match status" value="1"/>
</dbReference>
<dbReference type="AlphaFoldDB" id="A0A1I4AET3"/>
<organism evidence="3 4">
    <name type="scientific">Nitrosomonas aestuarii</name>
    <dbReference type="NCBI Taxonomy" id="52441"/>
    <lineage>
        <taxon>Bacteria</taxon>
        <taxon>Pseudomonadati</taxon>
        <taxon>Pseudomonadota</taxon>
        <taxon>Betaproteobacteria</taxon>
        <taxon>Nitrosomonadales</taxon>
        <taxon>Nitrosomonadaceae</taxon>
        <taxon>Nitrosomonas</taxon>
    </lineage>
</organism>
<dbReference type="EMBL" id="FOSP01000009">
    <property type="protein sequence ID" value="SFK54952.1"/>
    <property type="molecule type" value="Genomic_DNA"/>
</dbReference>